<dbReference type="Proteomes" id="UP000598350">
    <property type="component" value="Unassembled WGS sequence"/>
</dbReference>
<dbReference type="CDD" id="cd05825">
    <property type="entry name" value="LbH_wcaF_like"/>
    <property type="match status" value="1"/>
</dbReference>
<evidence type="ECO:0000313" key="3">
    <source>
        <dbReference type="EMBL" id="MBD0850786.1"/>
    </source>
</evidence>
<reference evidence="3 4" key="1">
    <citation type="submission" date="2020-05" db="EMBL/GenBank/DDBJ databases">
        <title>The draft genome sequence of Maribacter arenosus CAU 1321.</title>
        <authorList>
            <person name="Mu L."/>
        </authorList>
    </citation>
    <scope>NUCLEOTIDE SEQUENCE [LARGE SCALE GENOMIC DNA]</scope>
    <source>
        <strain evidence="3 4">CAU 1321</strain>
    </source>
</reference>
<evidence type="ECO:0000313" key="4">
    <source>
        <dbReference type="Proteomes" id="UP000598350"/>
    </source>
</evidence>
<dbReference type="InterPro" id="IPR051159">
    <property type="entry name" value="Hexapeptide_acetyltransf"/>
</dbReference>
<evidence type="ECO:0000256" key="2">
    <source>
        <dbReference type="ARBA" id="ARBA00022679"/>
    </source>
</evidence>
<dbReference type="RefSeq" id="WP_188313923.1">
    <property type="nucleotide sequence ID" value="NZ_JABTCG010000003.1"/>
</dbReference>
<proteinExistence type="inferred from homology"/>
<dbReference type="Gene3D" id="2.160.10.10">
    <property type="entry name" value="Hexapeptide repeat proteins"/>
    <property type="match status" value="1"/>
</dbReference>
<dbReference type="PANTHER" id="PTHR23416:SF23">
    <property type="entry name" value="ACETYLTRANSFERASE C18B11.09C-RELATED"/>
    <property type="match status" value="1"/>
</dbReference>
<dbReference type="SUPFAM" id="SSF51161">
    <property type="entry name" value="Trimeric LpxA-like enzymes"/>
    <property type="match status" value="1"/>
</dbReference>
<accession>A0ABR7VCZ2</accession>
<sequence>MDLSNYKEPKPNHLKRIVWYFINRTIFYCIPGTPLRSLRNLLLLAFGAKVPLKVMVYSSAKIWAPWNLEMDEHSCIGPNTNIYNKNKVVIGRHCVVSQGAYLCTATHDIMDSKHSLISSPILLKEKSWVAADVFVGPGVTIGEGAIVGARGVVFKDVDPWTVVGGNPAKFIKKREIKG</sequence>
<dbReference type="InterPro" id="IPR011004">
    <property type="entry name" value="Trimer_LpxA-like_sf"/>
</dbReference>
<keyword evidence="4" id="KW-1185">Reference proteome</keyword>
<name>A0ABR7VCZ2_9FLAO</name>
<comment type="caution">
    <text evidence="3">The sequence shown here is derived from an EMBL/GenBank/DDBJ whole genome shotgun (WGS) entry which is preliminary data.</text>
</comment>
<gene>
    <name evidence="3" type="ORF">HPE63_08905</name>
</gene>
<dbReference type="EMBL" id="JABTCG010000003">
    <property type="protein sequence ID" value="MBD0850786.1"/>
    <property type="molecule type" value="Genomic_DNA"/>
</dbReference>
<evidence type="ECO:0000256" key="1">
    <source>
        <dbReference type="ARBA" id="ARBA00007274"/>
    </source>
</evidence>
<protein>
    <submittedName>
        <fullName evidence="3">Colanic acid biosynthesis acetyltransferase</fullName>
    </submittedName>
</protein>
<keyword evidence="2" id="KW-0808">Transferase</keyword>
<comment type="similarity">
    <text evidence="1">Belongs to the transferase hexapeptide repeat family.</text>
</comment>
<organism evidence="3 4">
    <name type="scientific">Maribacter arenosus</name>
    <dbReference type="NCBI Taxonomy" id="1854708"/>
    <lineage>
        <taxon>Bacteria</taxon>
        <taxon>Pseudomonadati</taxon>
        <taxon>Bacteroidota</taxon>
        <taxon>Flavobacteriia</taxon>
        <taxon>Flavobacteriales</taxon>
        <taxon>Flavobacteriaceae</taxon>
        <taxon>Maribacter</taxon>
    </lineage>
</organism>
<dbReference type="PANTHER" id="PTHR23416">
    <property type="entry name" value="SIALIC ACID SYNTHASE-RELATED"/>
    <property type="match status" value="1"/>
</dbReference>